<accession>A0AAD5U2Q4</accession>
<gene>
    <name evidence="2" type="ORF">HK099_004677</name>
</gene>
<comment type="caution">
    <text evidence="2">The sequence shown here is derived from an EMBL/GenBank/DDBJ whole genome shotgun (WGS) entry which is preliminary data.</text>
</comment>
<evidence type="ECO:0000313" key="2">
    <source>
        <dbReference type="EMBL" id="KAJ3219458.1"/>
    </source>
</evidence>
<proteinExistence type="predicted"/>
<keyword evidence="1" id="KW-0175">Coiled coil</keyword>
<sequence length="543" mass="64089">MILEEYSNLLLLDLYSFVSEKNFLQFEAWLELKCLINLFLKTLPAEYNMKILSKVDFLKTTPEHQQMFYIFLMKVEHLLNNEKKNQKEISNFLKNLNSFRDNLFGNSSKNNFKRVSTVSSPKKHSHPSTINKFPNEILNLIFSNIKTDNHSSNELLLNLALVKRQWSSVALPLIYSKLYTNHDDLIVLHKLVKGLTLNRKYAKNNTCWFKPNITHLEFFSRFKNTCKQYKVFNRELILNIVKFSKNLKLLAFIVNERERVEFDLYDLSYVFETCPKLISLDLNSIRINYQEDEETLRITREGFSKLTTFRVLGFSERELMFVFGFFKNNLRYLELEEVTPRLAFILQGKLDNLISLNLTRSNAPFHSIAANTLFKHCPRLKSFYTFRLSNVIFDALINNNIKLSKLQGWLDGRGDDDLFFVDFDTVSRFFRSNKSNLTEINFGLIKFNLFSGKNNLRLLSENLVNLKQLSIFANYNQNINSECLFKSVSSSDFKSFLSDFKNFLANVRKLKLFLFKFEDEIEGNEEELKEIKKLLNEFKIKYE</sequence>
<dbReference type="SUPFAM" id="SSF52047">
    <property type="entry name" value="RNI-like"/>
    <property type="match status" value="1"/>
</dbReference>
<evidence type="ECO:0000256" key="1">
    <source>
        <dbReference type="SAM" id="Coils"/>
    </source>
</evidence>
<dbReference type="AlphaFoldDB" id="A0AAD5U2Q4"/>
<keyword evidence="3" id="KW-1185">Reference proteome</keyword>
<organism evidence="2 3">
    <name type="scientific">Clydaea vesicula</name>
    <dbReference type="NCBI Taxonomy" id="447962"/>
    <lineage>
        <taxon>Eukaryota</taxon>
        <taxon>Fungi</taxon>
        <taxon>Fungi incertae sedis</taxon>
        <taxon>Chytridiomycota</taxon>
        <taxon>Chytridiomycota incertae sedis</taxon>
        <taxon>Chytridiomycetes</taxon>
        <taxon>Lobulomycetales</taxon>
        <taxon>Lobulomycetaceae</taxon>
        <taxon>Clydaea</taxon>
    </lineage>
</organism>
<evidence type="ECO:0000313" key="3">
    <source>
        <dbReference type="Proteomes" id="UP001211065"/>
    </source>
</evidence>
<name>A0AAD5U2Q4_9FUNG</name>
<feature type="coiled-coil region" evidence="1">
    <location>
        <begin position="514"/>
        <end position="541"/>
    </location>
</feature>
<reference evidence="2" key="1">
    <citation type="submission" date="2020-05" db="EMBL/GenBank/DDBJ databases">
        <title>Phylogenomic resolution of chytrid fungi.</title>
        <authorList>
            <person name="Stajich J.E."/>
            <person name="Amses K."/>
            <person name="Simmons R."/>
            <person name="Seto K."/>
            <person name="Myers J."/>
            <person name="Bonds A."/>
            <person name="Quandt C.A."/>
            <person name="Barry K."/>
            <person name="Liu P."/>
            <person name="Grigoriev I."/>
            <person name="Longcore J.E."/>
            <person name="James T.Y."/>
        </authorList>
    </citation>
    <scope>NUCLEOTIDE SEQUENCE</scope>
    <source>
        <strain evidence="2">JEL0476</strain>
    </source>
</reference>
<evidence type="ECO:0008006" key="4">
    <source>
        <dbReference type="Google" id="ProtNLM"/>
    </source>
</evidence>
<dbReference type="EMBL" id="JADGJW010000338">
    <property type="protein sequence ID" value="KAJ3219458.1"/>
    <property type="molecule type" value="Genomic_DNA"/>
</dbReference>
<protein>
    <recommendedName>
        <fullName evidence="4">F-box domain-containing protein</fullName>
    </recommendedName>
</protein>
<dbReference type="Proteomes" id="UP001211065">
    <property type="component" value="Unassembled WGS sequence"/>
</dbReference>